<evidence type="ECO:0000313" key="2">
    <source>
        <dbReference type="Proteomes" id="UP000636800"/>
    </source>
</evidence>
<dbReference type="InterPro" id="IPR039619">
    <property type="entry name" value="MAKR2/5"/>
</dbReference>
<evidence type="ECO:0000313" key="1">
    <source>
        <dbReference type="EMBL" id="KAG0485798.1"/>
    </source>
</evidence>
<dbReference type="Proteomes" id="UP000636800">
    <property type="component" value="Unassembled WGS sequence"/>
</dbReference>
<organism evidence="1 2">
    <name type="scientific">Vanilla planifolia</name>
    <name type="common">Vanilla</name>
    <dbReference type="NCBI Taxonomy" id="51239"/>
    <lineage>
        <taxon>Eukaryota</taxon>
        <taxon>Viridiplantae</taxon>
        <taxon>Streptophyta</taxon>
        <taxon>Embryophyta</taxon>
        <taxon>Tracheophyta</taxon>
        <taxon>Spermatophyta</taxon>
        <taxon>Magnoliopsida</taxon>
        <taxon>Liliopsida</taxon>
        <taxon>Asparagales</taxon>
        <taxon>Orchidaceae</taxon>
        <taxon>Vanilloideae</taxon>
        <taxon>Vanilleae</taxon>
        <taxon>Vanilla</taxon>
    </lineage>
</organism>
<dbReference type="PANTHER" id="PTHR33929:SF1">
    <property type="entry name" value="MEMBRANE-ASSOCIATED KINASE REGULATOR 2-RELATED"/>
    <property type="match status" value="1"/>
</dbReference>
<proteinExistence type="predicted"/>
<accession>A0A835V5V7</accession>
<keyword evidence="2" id="KW-1185">Reference proteome</keyword>
<comment type="caution">
    <text evidence="1">The sequence shown here is derived from an EMBL/GenBank/DDBJ whole genome shotgun (WGS) entry which is preliminary data.</text>
</comment>
<dbReference type="AlphaFoldDB" id="A0A835V5V7"/>
<evidence type="ECO:0008006" key="3">
    <source>
        <dbReference type="Google" id="ProtNLM"/>
    </source>
</evidence>
<protein>
    <recommendedName>
        <fullName evidence="3">Membrane-associated kinase regulator 5</fullName>
    </recommendedName>
</protein>
<name>A0A835V5V7_VANPL</name>
<dbReference type="PANTHER" id="PTHR33929">
    <property type="entry name" value="MEMBRANE-ASSOCIATED KINASE REGULATOR 2-RELATED"/>
    <property type="match status" value="1"/>
</dbReference>
<dbReference type="GO" id="GO:0005886">
    <property type="term" value="C:plasma membrane"/>
    <property type="evidence" value="ECO:0007669"/>
    <property type="project" value="InterPro"/>
</dbReference>
<reference evidence="1 2" key="1">
    <citation type="journal article" date="2020" name="Nat. Food">
        <title>A phased Vanilla planifolia genome enables genetic improvement of flavour and production.</title>
        <authorList>
            <person name="Hasing T."/>
            <person name="Tang H."/>
            <person name="Brym M."/>
            <person name="Khazi F."/>
            <person name="Huang T."/>
            <person name="Chambers A.H."/>
        </authorList>
    </citation>
    <scope>NUCLEOTIDE SEQUENCE [LARGE SCALE GENOMIC DNA]</scope>
    <source>
        <tissue evidence="1">Leaf</tissue>
    </source>
</reference>
<dbReference type="EMBL" id="JADCNL010000004">
    <property type="protein sequence ID" value="KAG0485798.1"/>
    <property type="molecule type" value="Genomic_DNA"/>
</dbReference>
<sequence length="294" mass="32342">MEAFSLGKSRNGTGETIAFTSFARSTVFPSSEPNVDGGGSSDDDDGPFFDLEFPLPDVSLEIEFKMTNDDKFLSSSTASLTKDILFNGRLFTLESMASPEKSSKPQLHSAVIKSATKLRVFLSKSNSTKSPAASIEPQIQHQGRNFIKFFKKGFLLRYMGKFKPFYFKASKLRFLGSINDRFATQVGETDQSHLVSSLPSRFKVAGGQLRKNRSASSVVVSVSSSRLLVPRRDDTLLQQEDGIQSAIAHCKRSFHAGNGASELLLSRSMSYPGGEKSIKEVRGESFRTENSTVF</sequence>
<gene>
    <name evidence="1" type="ORF">HPP92_009877</name>
</gene>